<dbReference type="SMART" id="SM00320">
    <property type="entry name" value="WD40"/>
    <property type="match status" value="4"/>
</dbReference>
<dbReference type="InterPro" id="IPR015943">
    <property type="entry name" value="WD40/YVTN_repeat-like_dom_sf"/>
</dbReference>
<proteinExistence type="inferred from homology"/>
<feature type="compositionally biased region" description="Acidic residues" evidence="7">
    <location>
        <begin position="617"/>
        <end position="626"/>
    </location>
</feature>
<dbReference type="Pfam" id="PF08159">
    <property type="entry name" value="NUC153"/>
    <property type="match status" value="1"/>
</dbReference>
<accession>A0A158R587</accession>
<dbReference type="STRING" id="451379.A0A158R587"/>
<dbReference type="AlphaFoldDB" id="A0A158R587"/>
<dbReference type="Gene3D" id="2.130.10.10">
    <property type="entry name" value="YVTN repeat-like/Quinoprotein amine dehydrogenase"/>
    <property type="match status" value="1"/>
</dbReference>
<comment type="similarity">
    <text evidence="2">Belongs to the WD repeat NOL10/ENP2 family.</text>
</comment>
<keyword evidence="4" id="KW-0853">WD repeat</keyword>
<reference evidence="12" key="1">
    <citation type="submission" date="2016-04" db="UniProtKB">
        <authorList>
            <consortium name="WormBaseParasite"/>
        </authorList>
    </citation>
    <scope>IDENTIFICATION</scope>
</reference>
<evidence type="ECO:0000259" key="9">
    <source>
        <dbReference type="Pfam" id="PF23097"/>
    </source>
</evidence>
<evidence type="ECO:0000259" key="10">
    <source>
        <dbReference type="Pfam" id="PF23098"/>
    </source>
</evidence>
<evidence type="ECO:0000256" key="1">
    <source>
        <dbReference type="ARBA" id="ARBA00004604"/>
    </source>
</evidence>
<protein>
    <recommendedName>
        <fullName evidence="3">Nucleolar protein 10</fullName>
    </recommendedName>
</protein>
<dbReference type="PANTHER" id="PTHR14927">
    <property type="entry name" value="NUCLEOLAR PROTEIN 10"/>
    <property type="match status" value="1"/>
</dbReference>
<dbReference type="InterPro" id="IPR056551">
    <property type="entry name" value="Beta-prop_NOL10_N"/>
</dbReference>
<keyword evidence="5" id="KW-0677">Repeat</keyword>
<dbReference type="InterPro" id="IPR036322">
    <property type="entry name" value="WD40_repeat_dom_sf"/>
</dbReference>
<dbReference type="Pfam" id="PF23097">
    <property type="entry name" value="NOL10_2nd"/>
    <property type="match status" value="1"/>
</dbReference>
<evidence type="ECO:0000313" key="12">
    <source>
        <dbReference type="WBParaSite" id="SMUV_0000584701-mRNA-1"/>
    </source>
</evidence>
<evidence type="ECO:0000256" key="5">
    <source>
        <dbReference type="ARBA" id="ARBA00022737"/>
    </source>
</evidence>
<name>A0A158R587_9BILA</name>
<dbReference type="PANTHER" id="PTHR14927:SF0">
    <property type="entry name" value="NUCLEOLAR PROTEIN 10"/>
    <property type="match status" value="1"/>
</dbReference>
<evidence type="ECO:0000259" key="8">
    <source>
        <dbReference type="Pfam" id="PF08159"/>
    </source>
</evidence>
<sequence>MQVSYSNDVRIYNLSAGKSIPEWINDRRRRKLERKDIDIRRRIQLIQDFEMPDVSHTVNVSPDGRYVFATGTYKPYIKCYDLNEVSLKFARGLDADVIKMVVLSDDYSKFVLLEEDRYVEMHAAFGRYFRLRIPKFGRDMAFCREASDLMIVGSSRAHFLLFCNNVLCLSNEIYRLNLEQGQFLEPFVSSSPSLICCDINSDHQLFVCGTTDGHLEAWDHRSRKQVGNLDCAKYCLSDIASVSTQIPQISAVKFKDALHIAVGSSIGTVLLYDIRSSRPLLVKDHFMGLPIKSVEFVPDQELVLSMDSRVLKMWNEETGKPFTAIEPGTGLTSLCRYPDSGLIFIANEAPKILQYYVPGVGKAPKWCSYLETITEELEEAEQPAVYDDYKFVTAKELEELNLDVDVLKRMNMVRAYMHGFFIDAKLYNKSKIAKNQFDFEKFKERKLMERVEAERANPLSLKSIKEKPLPKVNKELALKLQEELNLSTKLSSKKLKKAKDNASILTDERFKNLFSNPDFQVDETSEQYKLTQQAIQKLQDKKSKLSQNSDSEENDLEAEEFPKSSLLLEEAEPADVVDTSEDESGEDESSESESDESEGSESEFTADIPGTSKLYEEGEQLDEDLIERESEKKIRRERKPKGFKLLELDTGEDATLFSKFDDNTKGTSKLQTMGELRAKVETDKVGAVESNTFGAKKMTFVLKSRGAHQASRLAERQAQHMKERKAARRDATQIIRTLKRMPTRGGYRGRRRGH</sequence>
<keyword evidence="6" id="KW-0539">Nucleus</keyword>
<dbReference type="GO" id="GO:0032040">
    <property type="term" value="C:small-subunit processome"/>
    <property type="evidence" value="ECO:0007669"/>
    <property type="project" value="TreeGrafter"/>
</dbReference>
<evidence type="ECO:0000256" key="4">
    <source>
        <dbReference type="ARBA" id="ARBA00022574"/>
    </source>
</evidence>
<evidence type="ECO:0000256" key="6">
    <source>
        <dbReference type="ARBA" id="ARBA00023242"/>
    </source>
</evidence>
<dbReference type="InterPro" id="IPR001680">
    <property type="entry name" value="WD40_rpt"/>
</dbReference>
<evidence type="ECO:0000313" key="11">
    <source>
        <dbReference type="Proteomes" id="UP000046393"/>
    </source>
</evidence>
<feature type="domain" description="NUC153" evidence="8">
    <location>
        <begin position="507"/>
        <end position="531"/>
    </location>
</feature>
<evidence type="ECO:0000256" key="2">
    <source>
        <dbReference type="ARBA" id="ARBA00005264"/>
    </source>
</evidence>
<feature type="domain" description="Nucleolar protein 10-like N-terminal" evidence="10">
    <location>
        <begin position="1"/>
        <end position="381"/>
    </location>
</feature>
<dbReference type="InterPro" id="IPR056550">
    <property type="entry name" value="NOL10_2nd"/>
</dbReference>
<feature type="compositionally biased region" description="Acidic residues" evidence="7">
    <location>
        <begin position="569"/>
        <end position="601"/>
    </location>
</feature>
<dbReference type="GO" id="GO:0000462">
    <property type="term" value="P:maturation of SSU-rRNA from tricistronic rRNA transcript (SSU-rRNA, 5.8S rRNA, LSU-rRNA)"/>
    <property type="evidence" value="ECO:0007669"/>
    <property type="project" value="TreeGrafter"/>
</dbReference>
<feature type="domain" description="Nucleolar protein 10-like second" evidence="9">
    <location>
        <begin position="385"/>
        <end position="433"/>
    </location>
</feature>
<dbReference type="InterPro" id="IPR040382">
    <property type="entry name" value="NOL10/Enp2"/>
</dbReference>
<evidence type="ECO:0000256" key="7">
    <source>
        <dbReference type="SAM" id="MobiDB-lite"/>
    </source>
</evidence>
<dbReference type="InterPro" id="IPR012580">
    <property type="entry name" value="NUC153"/>
</dbReference>
<organism evidence="11 12">
    <name type="scientific">Syphacia muris</name>
    <dbReference type="NCBI Taxonomy" id="451379"/>
    <lineage>
        <taxon>Eukaryota</taxon>
        <taxon>Metazoa</taxon>
        <taxon>Ecdysozoa</taxon>
        <taxon>Nematoda</taxon>
        <taxon>Chromadorea</taxon>
        <taxon>Rhabditida</taxon>
        <taxon>Spirurina</taxon>
        <taxon>Oxyuridomorpha</taxon>
        <taxon>Oxyuroidea</taxon>
        <taxon>Oxyuridae</taxon>
        <taxon>Syphacia</taxon>
    </lineage>
</organism>
<evidence type="ECO:0000256" key="3">
    <source>
        <dbReference type="ARBA" id="ARBA00015517"/>
    </source>
</evidence>
<feature type="region of interest" description="Disordered" evidence="7">
    <location>
        <begin position="539"/>
        <end position="639"/>
    </location>
</feature>
<dbReference type="GO" id="GO:0030686">
    <property type="term" value="C:90S preribosome"/>
    <property type="evidence" value="ECO:0007669"/>
    <property type="project" value="TreeGrafter"/>
</dbReference>
<feature type="compositionally biased region" description="Acidic residues" evidence="7">
    <location>
        <begin position="550"/>
        <end position="559"/>
    </location>
</feature>
<keyword evidence="11" id="KW-1185">Reference proteome</keyword>
<dbReference type="WBParaSite" id="SMUV_0000584701-mRNA-1">
    <property type="protein sequence ID" value="SMUV_0000584701-mRNA-1"/>
    <property type="gene ID" value="SMUV_0000584701"/>
</dbReference>
<dbReference type="SUPFAM" id="SSF50978">
    <property type="entry name" value="WD40 repeat-like"/>
    <property type="match status" value="1"/>
</dbReference>
<dbReference type="Pfam" id="PF23098">
    <property type="entry name" value="Beta-prop_NOL10_N"/>
    <property type="match status" value="1"/>
</dbReference>
<dbReference type="Proteomes" id="UP000046393">
    <property type="component" value="Unplaced"/>
</dbReference>
<comment type="subcellular location">
    <subcellularLocation>
        <location evidence="1">Nucleus</location>
        <location evidence="1">Nucleolus</location>
    </subcellularLocation>
</comment>